<evidence type="ECO:0000256" key="1">
    <source>
        <dbReference type="ARBA" id="ARBA00022679"/>
    </source>
</evidence>
<dbReference type="GO" id="GO:0019563">
    <property type="term" value="P:glycerol catabolic process"/>
    <property type="evidence" value="ECO:0007669"/>
    <property type="project" value="TreeGrafter"/>
</dbReference>
<gene>
    <name evidence="4" type="ORF">Acaty_c0254</name>
</gene>
<organism evidence="4 5">
    <name type="scientific">Acidithiobacillus caldus (strain ATCC 51756 / DSM 8584 / KU)</name>
    <dbReference type="NCBI Taxonomy" id="637389"/>
    <lineage>
        <taxon>Bacteria</taxon>
        <taxon>Pseudomonadati</taxon>
        <taxon>Pseudomonadota</taxon>
        <taxon>Acidithiobacillia</taxon>
        <taxon>Acidithiobacillales</taxon>
        <taxon>Acidithiobacillaceae</taxon>
        <taxon>Acidithiobacillus</taxon>
    </lineage>
</organism>
<dbReference type="FunFam" id="1.25.40.340:FF:000002">
    <property type="entry name" value="Dihydroxyacetone kinase, L subunit"/>
    <property type="match status" value="1"/>
</dbReference>
<dbReference type="Gene3D" id="1.25.40.340">
    <property type="match status" value="1"/>
</dbReference>
<dbReference type="PANTHER" id="PTHR28629">
    <property type="entry name" value="TRIOKINASE/FMN CYCLASE"/>
    <property type="match status" value="1"/>
</dbReference>
<dbReference type="GO" id="GO:0047324">
    <property type="term" value="F:phosphoenolpyruvate-glycerone phosphotransferase activity"/>
    <property type="evidence" value="ECO:0007669"/>
    <property type="project" value="UniProtKB-EC"/>
</dbReference>
<evidence type="ECO:0000313" key="4">
    <source>
        <dbReference type="EMBL" id="AIA54145.1"/>
    </source>
</evidence>
<dbReference type="GO" id="GO:0004371">
    <property type="term" value="F:glycerone kinase activity"/>
    <property type="evidence" value="ECO:0007669"/>
    <property type="project" value="InterPro"/>
</dbReference>
<dbReference type="EC" id="2.7.1.121" evidence="4"/>
<dbReference type="SUPFAM" id="SSF101473">
    <property type="entry name" value="DhaL-like"/>
    <property type="match status" value="1"/>
</dbReference>
<dbReference type="Proteomes" id="UP000005522">
    <property type="component" value="Chromosome"/>
</dbReference>
<dbReference type="InterPro" id="IPR004007">
    <property type="entry name" value="DhaL_dom"/>
</dbReference>
<dbReference type="InterPro" id="IPR050861">
    <property type="entry name" value="Dihydroxyacetone_Kinase"/>
</dbReference>
<dbReference type="EMBL" id="CP005986">
    <property type="protein sequence ID" value="AIA54145.1"/>
    <property type="molecule type" value="Genomic_DNA"/>
</dbReference>
<dbReference type="NCBIfam" id="TIGR02365">
    <property type="entry name" value="dha_L_ycgS"/>
    <property type="match status" value="1"/>
</dbReference>
<dbReference type="HOGENOM" id="CLU_066424_2_0_6"/>
<evidence type="ECO:0000259" key="3">
    <source>
        <dbReference type="PROSITE" id="PS51480"/>
    </source>
</evidence>
<evidence type="ECO:0000256" key="2">
    <source>
        <dbReference type="ARBA" id="ARBA00022777"/>
    </source>
</evidence>
<evidence type="ECO:0000313" key="5">
    <source>
        <dbReference type="Proteomes" id="UP000005522"/>
    </source>
</evidence>
<dbReference type="RefSeq" id="WP_004867375.1">
    <property type="nucleotide sequence ID" value="NZ_CP005986.1"/>
</dbReference>
<dbReference type="Pfam" id="PF02734">
    <property type="entry name" value="Dak2"/>
    <property type="match status" value="1"/>
</dbReference>
<dbReference type="AlphaFoldDB" id="A0A059ZR25"/>
<keyword evidence="1 4" id="KW-0808">Transferase</keyword>
<feature type="domain" description="DhaL" evidence="3">
    <location>
        <begin position="5"/>
        <end position="198"/>
    </location>
</feature>
<keyword evidence="4" id="KW-0670">Pyruvate</keyword>
<dbReference type="PANTHER" id="PTHR28629:SF4">
    <property type="entry name" value="TRIOKINASE_FMN CYCLASE"/>
    <property type="match status" value="1"/>
</dbReference>
<dbReference type="KEGG" id="acz:Acaty_c0254"/>
<reference evidence="4 5" key="1">
    <citation type="journal article" date="2009" name="J. Bacteriol.">
        <title>Draft genome sequence of the extremely acidophilic bacterium Acidithiobacillus caldus ATCC 51756 reveals metabolic versatility in the genus Acidithiobacillus.</title>
        <authorList>
            <person name="Valdes J."/>
            <person name="Quatrini R."/>
            <person name="Hallberg K."/>
            <person name="Dopson M."/>
            <person name="Valenzuela P.D."/>
            <person name="Holmes D.S."/>
        </authorList>
    </citation>
    <scope>NUCLEOTIDE SEQUENCE [LARGE SCALE GENOMIC DNA]</scope>
    <source>
        <strain evidence="5">ATCC 51756 / DSM 8584 / KU</strain>
    </source>
</reference>
<accession>A0A059ZR25</accession>
<keyword evidence="2" id="KW-0418">Kinase</keyword>
<dbReference type="SMART" id="SM01120">
    <property type="entry name" value="Dak2"/>
    <property type="match status" value="1"/>
</dbReference>
<sequence>MKDLAALENWLRCIEARLAQEKDDLNALDAAIGDADHGSNLFRGFHKVWEKLEATPPADLPALFKLVGMTLIGTVGGASGPLYGTFFLEAGKTLPAGSQTLDDAGLAAALAAGLAGLQRLGKAEKGDKTMVDALLPAIDTLQSNADLQKAAEAARQGLAATIPLIARKGRASYLGERSRGHADPGAASASLILECLAGDDTSTS</sequence>
<dbReference type="PROSITE" id="PS51480">
    <property type="entry name" value="DHAL"/>
    <property type="match status" value="1"/>
</dbReference>
<name>A0A059ZR25_ACICK</name>
<dbReference type="InterPro" id="IPR036117">
    <property type="entry name" value="DhaL_dom_sf"/>
</dbReference>
<dbReference type="eggNOG" id="COG1461">
    <property type="taxonomic scope" value="Bacteria"/>
</dbReference>
<dbReference type="InterPro" id="IPR012737">
    <property type="entry name" value="DhaK_L_YcgS"/>
</dbReference>
<protein>
    <submittedName>
        <fullName evidence="4">Phosphoenolpyruvate-dihydroxyacetone phosphotransferase, ADP-binding subunit DhaL</fullName>
        <ecNumber evidence="4">2.7.1.121</ecNumber>
    </submittedName>
</protein>
<proteinExistence type="predicted"/>
<dbReference type="GO" id="GO:0005829">
    <property type="term" value="C:cytosol"/>
    <property type="evidence" value="ECO:0007669"/>
    <property type="project" value="TreeGrafter"/>
</dbReference>